<feature type="compositionally biased region" description="Polar residues" evidence="1">
    <location>
        <begin position="1"/>
        <end position="12"/>
    </location>
</feature>
<keyword evidence="3" id="KW-1185">Reference proteome</keyword>
<proteinExistence type="predicted"/>
<dbReference type="EMBL" id="BQNB010016609">
    <property type="protein sequence ID" value="GJT53692.1"/>
    <property type="molecule type" value="Genomic_DNA"/>
</dbReference>
<comment type="caution">
    <text evidence="2">The sequence shown here is derived from an EMBL/GenBank/DDBJ whole genome shotgun (WGS) entry which is preliminary data.</text>
</comment>
<reference evidence="2" key="2">
    <citation type="submission" date="2022-01" db="EMBL/GenBank/DDBJ databases">
        <authorList>
            <person name="Yamashiro T."/>
            <person name="Shiraishi A."/>
            <person name="Satake H."/>
            <person name="Nakayama K."/>
        </authorList>
    </citation>
    <scope>NUCLEOTIDE SEQUENCE</scope>
</reference>
<sequence>MKQRGSSGTGSLPSGRVDLIGNEDPTDEDGDTGMGDSKGVSVSLRTRASIRRRTGSYYPKRYWELLPKEILGATSQRDTRSYYPKRYWKLLPKEILGAITQRETGMSYGKMEMPPKRTSTKTMTQAAIWQLIADGIVAALEAQAATMVLCPNMVPNTETLMEVFIGGLPRSIEGNVTTSKPQTLEEAITITQRLRHLADRDGSPITFTIGCSLVYLPRCSNGVWYGLTFDDDPEEVEVS</sequence>
<organism evidence="2 3">
    <name type="scientific">Tanacetum coccineum</name>
    <dbReference type="NCBI Taxonomy" id="301880"/>
    <lineage>
        <taxon>Eukaryota</taxon>
        <taxon>Viridiplantae</taxon>
        <taxon>Streptophyta</taxon>
        <taxon>Embryophyta</taxon>
        <taxon>Tracheophyta</taxon>
        <taxon>Spermatophyta</taxon>
        <taxon>Magnoliopsida</taxon>
        <taxon>eudicotyledons</taxon>
        <taxon>Gunneridae</taxon>
        <taxon>Pentapetalae</taxon>
        <taxon>asterids</taxon>
        <taxon>campanulids</taxon>
        <taxon>Asterales</taxon>
        <taxon>Asteraceae</taxon>
        <taxon>Asteroideae</taxon>
        <taxon>Anthemideae</taxon>
        <taxon>Anthemidinae</taxon>
        <taxon>Tanacetum</taxon>
    </lineage>
</organism>
<feature type="region of interest" description="Disordered" evidence="1">
    <location>
        <begin position="1"/>
        <end position="40"/>
    </location>
</feature>
<dbReference type="Proteomes" id="UP001151760">
    <property type="component" value="Unassembled WGS sequence"/>
</dbReference>
<evidence type="ECO:0000256" key="1">
    <source>
        <dbReference type="SAM" id="MobiDB-lite"/>
    </source>
</evidence>
<accession>A0ABQ5ET24</accession>
<reference evidence="2" key="1">
    <citation type="journal article" date="2022" name="Int. J. Mol. Sci.">
        <title>Draft Genome of Tanacetum Coccineum: Genomic Comparison of Closely Related Tanacetum-Family Plants.</title>
        <authorList>
            <person name="Yamashiro T."/>
            <person name="Shiraishi A."/>
            <person name="Nakayama K."/>
            <person name="Satake H."/>
        </authorList>
    </citation>
    <scope>NUCLEOTIDE SEQUENCE</scope>
</reference>
<name>A0ABQ5ET24_9ASTR</name>
<evidence type="ECO:0000313" key="3">
    <source>
        <dbReference type="Proteomes" id="UP001151760"/>
    </source>
</evidence>
<evidence type="ECO:0000313" key="2">
    <source>
        <dbReference type="EMBL" id="GJT53692.1"/>
    </source>
</evidence>
<protein>
    <submittedName>
        <fullName evidence="2">Uncharacterized protein</fullName>
    </submittedName>
</protein>
<gene>
    <name evidence="2" type="ORF">Tco_0988746</name>
</gene>